<dbReference type="PANTHER" id="PTHR42760">
    <property type="entry name" value="SHORT-CHAIN DEHYDROGENASES/REDUCTASES FAMILY MEMBER"/>
    <property type="match status" value="1"/>
</dbReference>
<feature type="compositionally biased region" description="Acidic residues" evidence="3">
    <location>
        <begin position="1"/>
        <end position="11"/>
    </location>
</feature>
<evidence type="ECO:0000313" key="6">
    <source>
        <dbReference type="Proteomes" id="UP000005845"/>
    </source>
</evidence>
<feature type="region of interest" description="Disordered" evidence="3">
    <location>
        <begin position="1"/>
        <end position="24"/>
    </location>
</feature>
<organism evidence="5 6">
    <name type="scientific">Gordonia sputi NBRC 100414</name>
    <dbReference type="NCBI Taxonomy" id="1089453"/>
    <lineage>
        <taxon>Bacteria</taxon>
        <taxon>Bacillati</taxon>
        <taxon>Actinomycetota</taxon>
        <taxon>Actinomycetes</taxon>
        <taxon>Mycobacteriales</taxon>
        <taxon>Gordoniaceae</taxon>
        <taxon>Gordonia</taxon>
    </lineage>
</organism>
<comment type="similarity">
    <text evidence="1">Belongs to the short-chain dehydrogenases/reductases (SDR) family.</text>
</comment>
<dbReference type="GO" id="GO:0016616">
    <property type="term" value="F:oxidoreductase activity, acting on the CH-OH group of donors, NAD or NADP as acceptor"/>
    <property type="evidence" value="ECO:0007669"/>
    <property type="project" value="UniProtKB-ARBA"/>
</dbReference>
<dbReference type="InterPro" id="IPR057326">
    <property type="entry name" value="KR_dom"/>
</dbReference>
<accession>H5TWD1</accession>
<keyword evidence="2" id="KW-0560">Oxidoreductase</keyword>
<dbReference type="AlphaFoldDB" id="H5TWD1"/>
<dbReference type="PRINTS" id="PR00080">
    <property type="entry name" value="SDRFAMILY"/>
</dbReference>
<evidence type="ECO:0000256" key="3">
    <source>
        <dbReference type="SAM" id="MobiDB-lite"/>
    </source>
</evidence>
<comment type="caution">
    <text evidence="5">The sequence shown here is derived from an EMBL/GenBank/DDBJ whole genome shotgun (WGS) entry which is preliminary data.</text>
</comment>
<proteinExistence type="inferred from homology"/>
<protein>
    <submittedName>
        <fullName evidence="5">Putative 2,3-dihydro-2,3-dihydroxybenzoate dehydrogenase</fullName>
    </submittedName>
</protein>
<dbReference type="PRINTS" id="PR00081">
    <property type="entry name" value="GDHRDH"/>
</dbReference>
<dbReference type="RefSeq" id="WP_005202862.1">
    <property type="nucleotide sequence ID" value="NZ_BAFC01000022.1"/>
</dbReference>
<feature type="compositionally biased region" description="Pro residues" evidence="3">
    <location>
        <begin position="12"/>
        <end position="22"/>
    </location>
</feature>
<feature type="domain" description="Ketoreductase" evidence="4">
    <location>
        <begin position="32"/>
        <end position="186"/>
    </location>
</feature>
<dbReference type="InterPro" id="IPR036291">
    <property type="entry name" value="NAD(P)-bd_dom_sf"/>
</dbReference>
<name>H5TWD1_9ACTN</name>
<dbReference type="InterPro" id="IPR002347">
    <property type="entry name" value="SDR_fam"/>
</dbReference>
<dbReference type="eggNOG" id="COG1028">
    <property type="taxonomic scope" value="Bacteria"/>
</dbReference>
<dbReference type="PANTHER" id="PTHR42760:SF115">
    <property type="entry name" value="3-OXOACYL-[ACYL-CARRIER-PROTEIN] REDUCTASE FABG"/>
    <property type="match status" value="1"/>
</dbReference>
<evidence type="ECO:0000313" key="5">
    <source>
        <dbReference type="EMBL" id="GAB37789.1"/>
    </source>
</evidence>
<evidence type="ECO:0000256" key="2">
    <source>
        <dbReference type="ARBA" id="ARBA00023002"/>
    </source>
</evidence>
<dbReference type="InterPro" id="IPR020904">
    <property type="entry name" value="Sc_DH/Rdtase_CS"/>
</dbReference>
<dbReference type="PROSITE" id="PS00061">
    <property type="entry name" value="ADH_SHORT"/>
    <property type="match status" value="1"/>
</dbReference>
<dbReference type="Pfam" id="PF13561">
    <property type="entry name" value="adh_short_C2"/>
    <property type="match status" value="1"/>
</dbReference>
<evidence type="ECO:0000259" key="4">
    <source>
        <dbReference type="SMART" id="SM00822"/>
    </source>
</evidence>
<dbReference type="Gene3D" id="3.40.50.720">
    <property type="entry name" value="NAD(P)-binding Rossmann-like Domain"/>
    <property type="match status" value="1"/>
</dbReference>
<sequence length="257" mass="26277">MPDPDLPDPDLPEPAFPEPVLPEPGSLAGTRAVVTGAAGGIGAAVAALLRAHGASVDAWDLMHDTGIRSVDVTDRQAVGDAWKAATQAGPVDIVVSAAGVMADDWDTCMAVNAGGVRNLLDVSLDDLTARRSGSVVVVSSNAGATPRSGLAAYAASKAAATSYARSLGLRVAPYGVRVNIVSPGSTDTPMLRGMWTDDADRDRVLAGDPDAYRLGIPLGRIASPEDVASTVVFLASSAARHITMHDLRVDGGATLDM</sequence>
<dbReference type="EMBL" id="BAFC01000022">
    <property type="protein sequence ID" value="GAB37789.1"/>
    <property type="molecule type" value="Genomic_DNA"/>
</dbReference>
<dbReference type="SMART" id="SM00822">
    <property type="entry name" value="PKS_KR"/>
    <property type="match status" value="1"/>
</dbReference>
<keyword evidence="6" id="KW-1185">Reference proteome</keyword>
<evidence type="ECO:0000256" key="1">
    <source>
        <dbReference type="ARBA" id="ARBA00006484"/>
    </source>
</evidence>
<gene>
    <name evidence="5" type="ORF">GOSPT_022_01330</name>
</gene>
<dbReference type="Proteomes" id="UP000005845">
    <property type="component" value="Unassembled WGS sequence"/>
</dbReference>
<reference evidence="5 6" key="1">
    <citation type="submission" date="2012-02" db="EMBL/GenBank/DDBJ databases">
        <title>Whole genome shotgun sequence of Gordonia sputi NBRC 100414.</title>
        <authorList>
            <person name="Yoshida I."/>
            <person name="Hosoyama A."/>
            <person name="Tsuchikane K."/>
            <person name="Katsumata H."/>
            <person name="Yamazaki S."/>
            <person name="Fujita N."/>
        </authorList>
    </citation>
    <scope>NUCLEOTIDE SEQUENCE [LARGE SCALE GENOMIC DNA]</scope>
    <source>
        <strain evidence="5 6">NBRC 100414</strain>
    </source>
</reference>
<dbReference type="SUPFAM" id="SSF51735">
    <property type="entry name" value="NAD(P)-binding Rossmann-fold domains"/>
    <property type="match status" value="1"/>
</dbReference>